<evidence type="ECO:0000259" key="2">
    <source>
        <dbReference type="PROSITE" id="PS50835"/>
    </source>
</evidence>
<protein>
    <recommendedName>
        <fullName evidence="2">Ig-like domain-containing protein</fullName>
    </recommendedName>
</protein>
<reference evidence="3 4" key="1">
    <citation type="submission" date="2022-11" db="EMBL/GenBank/DDBJ databases">
        <title>Whole genome sequence of Eschrichtius robustus ER-17-0199.</title>
        <authorList>
            <person name="Bruniche-Olsen A."/>
            <person name="Black A.N."/>
            <person name="Fields C.J."/>
            <person name="Walden K."/>
            <person name="Dewoody J.A."/>
        </authorList>
    </citation>
    <scope>NUCLEOTIDE SEQUENCE [LARGE SCALE GENOMIC DNA]</scope>
    <source>
        <strain evidence="3">ER-17-0199</strain>
        <tissue evidence="3">Blubber</tissue>
    </source>
</reference>
<proteinExistence type="predicted"/>
<accession>A0AB34H0C2</accession>
<keyword evidence="4" id="KW-1185">Reference proteome</keyword>
<feature type="region of interest" description="Disordered" evidence="1">
    <location>
        <begin position="148"/>
        <end position="191"/>
    </location>
</feature>
<feature type="domain" description="Ig-like" evidence="2">
    <location>
        <begin position="11"/>
        <end position="110"/>
    </location>
</feature>
<dbReference type="Gene3D" id="2.60.40.10">
    <property type="entry name" value="Immunoglobulins"/>
    <property type="match status" value="1"/>
</dbReference>
<comment type="caution">
    <text evidence="3">The sequence shown here is derived from an EMBL/GenBank/DDBJ whole genome shotgun (WGS) entry which is preliminary data.</text>
</comment>
<feature type="compositionally biased region" description="Pro residues" evidence="1">
    <location>
        <begin position="181"/>
        <end position="191"/>
    </location>
</feature>
<evidence type="ECO:0000256" key="1">
    <source>
        <dbReference type="SAM" id="MobiDB-lite"/>
    </source>
</evidence>
<gene>
    <name evidence="3" type="ORF">J1605_007773</name>
</gene>
<dbReference type="AlphaFoldDB" id="A0AB34H0C2"/>
<evidence type="ECO:0000313" key="3">
    <source>
        <dbReference type="EMBL" id="KAJ8784887.1"/>
    </source>
</evidence>
<dbReference type="InterPro" id="IPR007110">
    <property type="entry name" value="Ig-like_dom"/>
</dbReference>
<dbReference type="FunFam" id="2.60.40.10:FF:002652">
    <property type="entry name" value="semaphorin-4D isoform X4"/>
    <property type="match status" value="1"/>
</dbReference>
<dbReference type="InterPro" id="IPR036179">
    <property type="entry name" value="Ig-like_dom_sf"/>
</dbReference>
<organism evidence="3 4">
    <name type="scientific">Eschrichtius robustus</name>
    <name type="common">California gray whale</name>
    <name type="synonym">Eschrichtius gibbosus</name>
    <dbReference type="NCBI Taxonomy" id="9764"/>
    <lineage>
        <taxon>Eukaryota</taxon>
        <taxon>Metazoa</taxon>
        <taxon>Chordata</taxon>
        <taxon>Craniata</taxon>
        <taxon>Vertebrata</taxon>
        <taxon>Euteleostomi</taxon>
        <taxon>Mammalia</taxon>
        <taxon>Eutheria</taxon>
        <taxon>Laurasiatheria</taxon>
        <taxon>Artiodactyla</taxon>
        <taxon>Whippomorpha</taxon>
        <taxon>Cetacea</taxon>
        <taxon>Mysticeti</taxon>
        <taxon>Eschrichtiidae</taxon>
        <taxon>Eschrichtius</taxon>
    </lineage>
</organism>
<dbReference type="InterPro" id="IPR013783">
    <property type="entry name" value="Ig-like_fold"/>
</dbReference>
<dbReference type="Proteomes" id="UP001159641">
    <property type="component" value="Unassembled WGS sequence"/>
</dbReference>
<dbReference type="EMBL" id="JAIQCJ010002030">
    <property type="protein sequence ID" value="KAJ8784887.1"/>
    <property type="molecule type" value="Genomic_DNA"/>
</dbReference>
<dbReference type="PROSITE" id="PS50835">
    <property type="entry name" value="IG_LIKE"/>
    <property type="match status" value="1"/>
</dbReference>
<dbReference type="SUPFAM" id="SSF48726">
    <property type="entry name" value="Immunoglobulin"/>
    <property type="match status" value="1"/>
</dbReference>
<evidence type="ECO:0000313" key="4">
    <source>
        <dbReference type="Proteomes" id="UP001159641"/>
    </source>
</evidence>
<name>A0AB34H0C2_ESCRO</name>
<sequence>MRPWPASGPGPDSRLQVTLLPPFLSDQAQHVHALGTFHLFCHATGPADVHFLWEKNGRELEVCVPAQTHALPDGRAHVLSWLRDALRESTEYRCSALSTAGNKTSKVRVTVTRLEATQQERWTRELATWRAVVGEHDRMMQSWRKEWPSSLEPIPGRESAQGGALTGNRNQAGPAGSGEKPPQPPRPPDTA</sequence>